<evidence type="ECO:0000313" key="5">
    <source>
        <dbReference type="Proteomes" id="UP000317265"/>
    </source>
</evidence>
<evidence type="ECO:0000313" key="2">
    <source>
        <dbReference type="EMBL" id="RZN55887.1"/>
    </source>
</evidence>
<dbReference type="EMBL" id="QNVI01000040">
    <property type="protein sequence ID" value="TDA38987.1"/>
    <property type="molecule type" value="Genomic_DNA"/>
</dbReference>
<comment type="caution">
    <text evidence="3">The sequence shown here is derived from an EMBL/GenBank/DDBJ whole genome shotgun (WGS) entry which is preliminary data.</text>
</comment>
<dbReference type="Proteomes" id="UP000316080">
    <property type="component" value="Unassembled WGS sequence"/>
</dbReference>
<evidence type="ECO:0000313" key="3">
    <source>
        <dbReference type="EMBL" id="TDA38987.1"/>
    </source>
</evidence>
<organism evidence="3 5">
    <name type="scientific">Thermoproteota archaeon</name>
    <dbReference type="NCBI Taxonomy" id="2056631"/>
    <lineage>
        <taxon>Archaea</taxon>
        <taxon>Thermoproteota</taxon>
    </lineage>
</organism>
<keyword evidence="1" id="KW-0472">Membrane</keyword>
<proteinExistence type="predicted"/>
<feature type="transmembrane region" description="Helical" evidence="1">
    <location>
        <begin position="7"/>
        <end position="28"/>
    </location>
</feature>
<evidence type="ECO:0000256" key="1">
    <source>
        <dbReference type="SAM" id="Phobius"/>
    </source>
</evidence>
<keyword evidence="1" id="KW-1133">Transmembrane helix</keyword>
<protein>
    <submittedName>
        <fullName evidence="3">Uncharacterized protein</fullName>
    </submittedName>
</protein>
<reference evidence="2 4" key="2">
    <citation type="journal article" date="2019" name="Nat. Microbiol.">
        <title>Wide diversity of methane and short-chain alkane metabolisms in uncultured archaea.</title>
        <authorList>
            <person name="Borrel G."/>
            <person name="Adam P.S."/>
            <person name="McKay L.J."/>
            <person name="Chen L.X."/>
            <person name="Sierra-Garcia I.N."/>
            <person name="Sieber C.M."/>
            <person name="Letourneur Q."/>
            <person name="Ghozlane A."/>
            <person name="Andersen G.L."/>
            <person name="Li W.J."/>
            <person name="Hallam S.J."/>
            <person name="Muyzer G."/>
            <person name="de Oliveira V.M."/>
            <person name="Inskeep W.P."/>
            <person name="Banfield J.F."/>
            <person name="Gribaldo S."/>
        </authorList>
    </citation>
    <scope>NUCLEOTIDE SEQUENCE [LARGE SCALE GENOMIC DNA]</scope>
    <source>
        <strain evidence="2">Verst-YHS</strain>
    </source>
</reference>
<reference evidence="3 5" key="1">
    <citation type="journal article" date="2019" name="Nat. Microbiol.">
        <title>Expanding anaerobic alkane metabolism in the domain of Archaea.</title>
        <authorList>
            <person name="Wang Y."/>
            <person name="Wegener G."/>
            <person name="Hou J."/>
            <person name="Wang F."/>
            <person name="Xiao X."/>
        </authorList>
    </citation>
    <scope>NUCLEOTIDE SEQUENCE [LARGE SCALE GENOMIC DNA]</scope>
    <source>
        <strain evidence="3">WYZ-LMO11</strain>
    </source>
</reference>
<dbReference type="AlphaFoldDB" id="A0A523BDG4"/>
<accession>A0A523BDG4</accession>
<evidence type="ECO:0000313" key="4">
    <source>
        <dbReference type="Proteomes" id="UP000316080"/>
    </source>
</evidence>
<dbReference type="Proteomes" id="UP000317265">
    <property type="component" value="Unassembled WGS sequence"/>
</dbReference>
<dbReference type="EMBL" id="RXIH01000033">
    <property type="protein sequence ID" value="RZN55887.1"/>
    <property type="molecule type" value="Genomic_DNA"/>
</dbReference>
<sequence length="261" mass="29404">MLISKKGFTFTITSLIIVIILVSSFLIIRTIPIVISIKENDPSIIKNQIIKSLLFSATLSKSPDDYINNILSLPNINEFIDTINGIGKGFSIPYNFPSNSIIKLGNKTEGNYIIINNLPTDYIAVVTDDKFKILGLSNENYINVSNVKNGWLIIYKKIYEYNLTISPSYNYTINQDFTININSWSPPSGFSQIFIYGLPQLSLIQLFQDDELKSIKVKDPISSFLVLSPSGMPFTGRLVLWYPVAWINSDIFGGDIYSYIP</sequence>
<keyword evidence="1" id="KW-0812">Transmembrane</keyword>
<name>A0A523BDG4_9CREN</name>
<gene>
    <name evidence="3" type="ORF">DSO09_02885</name>
    <name evidence="2" type="ORF">EF809_04150</name>
</gene>